<evidence type="ECO:0000259" key="10">
    <source>
        <dbReference type="PROSITE" id="PS51212"/>
    </source>
</evidence>
<sequence length="334" mass="37047">MEYFGVEQTNMCYCGRSGTEYNRYGPSIYCNTPCTGNITQICGGQFAVDIYKTGVLSCPRLNSPRFGHVNVTEDTALFDCKNGYRLLGPKIIHCNRSTGNWTDRTDPTCYKINGSRSNHTLTEFQHLGCFKDIANDNLRVLNGHGKFISQLTLDLCLFECSVHGMYYFGVEEQSMCFCGESDSNYKIYGPSTGCISPCPGNNNQICGGYLAIEVFLTGISPCVPLRPPFNGMVFQTAEMAHFECLDGYQLQGSEQIYCDILTKKWDGPTYSICLAKTDDEDENVGIVTTEVALSDVFKGVPSMQYFLEGGTYTDLWIVALMNQNSVPFTAVSSD</sequence>
<evidence type="ECO:0000256" key="4">
    <source>
        <dbReference type="ARBA" id="ARBA00022989"/>
    </source>
</evidence>
<dbReference type="SMART" id="SM00321">
    <property type="entry name" value="WSC"/>
    <property type="match status" value="1"/>
</dbReference>
<dbReference type="CDD" id="cd00033">
    <property type="entry name" value="CCP"/>
    <property type="match status" value="2"/>
</dbReference>
<feature type="domain" description="Sushi" evidence="9">
    <location>
        <begin position="56"/>
        <end position="111"/>
    </location>
</feature>
<dbReference type="SMART" id="SM00032">
    <property type="entry name" value="CCP"/>
    <property type="match status" value="2"/>
</dbReference>
<dbReference type="PANTHER" id="PTHR24269">
    <property type="entry name" value="KREMEN PROTEIN"/>
    <property type="match status" value="1"/>
</dbReference>
<dbReference type="AlphaFoldDB" id="A0A9Q1H5E9"/>
<dbReference type="InterPro" id="IPR035976">
    <property type="entry name" value="Sushi/SCR/CCP_sf"/>
</dbReference>
<evidence type="ECO:0000256" key="1">
    <source>
        <dbReference type="ARBA" id="ARBA00004167"/>
    </source>
</evidence>
<keyword evidence="8" id="KW-0768">Sushi</keyword>
<dbReference type="PANTHER" id="PTHR24269:SF16">
    <property type="entry name" value="PROTEIN SLG1"/>
    <property type="match status" value="1"/>
</dbReference>
<keyword evidence="6" id="KW-1015">Disulfide bond</keyword>
<dbReference type="PROSITE" id="PS50923">
    <property type="entry name" value="SUSHI"/>
    <property type="match status" value="2"/>
</dbReference>
<evidence type="ECO:0000256" key="7">
    <source>
        <dbReference type="ARBA" id="ARBA00023180"/>
    </source>
</evidence>
<evidence type="ECO:0000256" key="8">
    <source>
        <dbReference type="PROSITE-ProRule" id="PRU00302"/>
    </source>
</evidence>
<dbReference type="SUPFAM" id="SSF57535">
    <property type="entry name" value="Complement control module/SCR domain"/>
    <property type="match status" value="2"/>
</dbReference>
<gene>
    <name evidence="11" type="ORF">HOLleu_23262</name>
</gene>
<evidence type="ECO:0000256" key="3">
    <source>
        <dbReference type="ARBA" id="ARBA00022729"/>
    </source>
</evidence>
<evidence type="ECO:0000256" key="5">
    <source>
        <dbReference type="ARBA" id="ARBA00023136"/>
    </source>
</evidence>
<dbReference type="InterPro" id="IPR000436">
    <property type="entry name" value="Sushi_SCR_CCP_dom"/>
</dbReference>
<comment type="subcellular location">
    <subcellularLocation>
        <location evidence="1">Membrane</location>
        <topology evidence="1">Single-pass membrane protein</topology>
    </subcellularLocation>
</comment>
<dbReference type="InterPro" id="IPR051836">
    <property type="entry name" value="Kremen_rcpt"/>
</dbReference>
<evidence type="ECO:0000313" key="12">
    <source>
        <dbReference type="Proteomes" id="UP001152320"/>
    </source>
</evidence>
<comment type="caution">
    <text evidence="11">The sequence shown here is derived from an EMBL/GenBank/DDBJ whole genome shotgun (WGS) entry which is preliminary data.</text>
</comment>
<keyword evidence="4" id="KW-1133">Transmembrane helix</keyword>
<evidence type="ECO:0000256" key="6">
    <source>
        <dbReference type="ARBA" id="ARBA00023157"/>
    </source>
</evidence>
<accession>A0A9Q1H5E9</accession>
<proteinExistence type="predicted"/>
<dbReference type="PROSITE" id="PS51212">
    <property type="entry name" value="WSC"/>
    <property type="match status" value="1"/>
</dbReference>
<dbReference type="Proteomes" id="UP001152320">
    <property type="component" value="Chromosome 11"/>
</dbReference>
<dbReference type="Pfam" id="PF01822">
    <property type="entry name" value="WSC"/>
    <property type="match status" value="2"/>
</dbReference>
<keyword evidence="12" id="KW-1185">Reference proteome</keyword>
<keyword evidence="5" id="KW-0472">Membrane</keyword>
<evidence type="ECO:0000256" key="2">
    <source>
        <dbReference type="ARBA" id="ARBA00022692"/>
    </source>
</evidence>
<evidence type="ECO:0000259" key="9">
    <source>
        <dbReference type="PROSITE" id="PS50923"/>
    </source>
</evidence>
<reference evidence="11" key="1">
    <citation type="submission" date="2021-10" db="EMBL/GenBank/DDBJ databases">
        <title>Tropical sea cucumber genome reveals ecological adaptation and Cuvierian tubules defense mechanism.</title>
        <authorList>
            <person name="Chen T."/>
        </authorList>
    </citation>
    <scope>NUCLEOTIDE SEQUENCE</scope>
    <source>
        <strain evidence="11">Nanhai2018</strain>
        <tissue evidence="11">Muscle</tissue>
    </source>
</reference>
<keyword evidence="3" id="KW-0732">Signal</keyword>
<protein>
    <submittedName>
        <fullName evidence="11">Uncharacterized protein</fullName>
    </submittedName>
</protein>
<dbReference type="EMBL" id="JAIZAY010000011">
    <property type="protein sequence ID" value="KAJ8033120.1"/>
    <property type="molecule type" value="Genomic_DNA"/>
</dbReference>
<keyword evidence="7" id="KW-0325">Glycoprotein</keyword>
<dbReference type="Gene3D" id="2.10.70.10">
    <property type="entry name" value="Complement Module, domain 1"/>
    <property type="match status" value="2"/>
</dbReference>
<comment type="caution">
    <text evidence="8">Lacks conserved residue(s) required for the propagation of feature annotation.</text>
</comment>
<dbReference type="Pfam" id="PF00084">
    <property type="entry name" value="Sushi"/>
    <property type="match status" value="2"/>
</dbReference>
<evidence type="ECO:0000313" key="11">
    <source>
        <dbReference type="EMBL" id="KAJ8033120.1"/>
    </source>
</evidence>
<dbReference type="InterPro" id="IPR002889">
    <property type="entry name" value="WSC_carb-bd"/>
</dbReference>
<name>A0A9Q1H5E9_HOLLE</name>
<feature type="domain" description="WSC" evidence="10">
    <location>
        <begin position="123"/>
        <end position="218"/>
    </location>
</feature>
<dbReference type="OrthoDB" id="6161136at2759"/>
<dbReference type="GO" id="GO:0005886">
    <property type="term" value="C:plasma membrane"/>
    <property type="evidence" value="ECO:0007669"/>
    <property type="project" value="TreeGrafter"/>
</dbReference>
<keyword evidence="2" id="KW-0812">Transmembrane</keyword>
<feature type="domain" description="Sushi" evidence="9">
    <location>
        <begin position="220"/>
        <end position="275"/>
    </location>
</feature>
<organism evidence="11 12">
    <name type="scientific">Holothuria leucospilota</name>
    <name type="common">Black long sea cucumber</name>
    <name type="synonym">Mertensiothuria leucospilota</name>
    <dbReference type="NCBI Taxonomy" id="206669"/>
    <lineage>
        <taxon>Eukaryota</taxon>
        <taxon>Metazoa</taxon>
        <taxon>Echinodermata</taxon>
        <taxon>Eleutherozoa</taxon>
        <taxon>Echinozoa</taxon>
        <taxon>Holothuroidea</taxon>
        <taxon>Aspidochirotacea</taxon>
        <taxon>Aspidochirotida</taxon>
        <taxon>Holothuriidae</taxon>
        <taxon>Holothuria</taxon>
    </lineage>
</organism>